<comment type="caution">
    <text evidence="1">The sequence shown here is derived from an EMBL/GenBank/DDBJ whole genome shotgun (WGS) entry which is preliminary data.</text>
</comment>
<dbReference type="RefSeq" id="WP_108104628.1">
    <property type="nucleotide sequence ID" value="NZ_QASN01000002.1"/>
</dbReference>
<evidence type="ECO:0000313" key="2">
    <source>
        <dbReference type="Proteomes" id="UP000244064"/>
    </source>
</evidence>
<gene>
    <name evidence="1" type="ORF">DBO85_01635</name>
</gene>
<dbReference type="Proteomes" id="UP000244064">
    <property type="component" value="Unassembled WGS sequence"/>
</dbReference>
<reference evidence="1 2" key="1">
    <citation type="submission" date="2018-04" db="EMBL/GenBank/DDBJ databases">
        <title>Pseudomonas sp. nov., isolated from mangrove soil.</title>
        <authorList>
            <person name="Chen C."/>
        </authorList>
    </citation>
    <scope>NUCLEOTIDE SEQUENCE [LARGE SCALE GENOMIC DNA]</scope>
    <source>
        <strain evidence="1 2">TC-11</strain>
    </source>
</reference>
<keyword evidence="2" id="KW-1185">Reference proteome</keyword>
<dbReference type="OrthoDB" id="5866325at2"/>
<proteinExistence type="predicted"/>
<sequence>MDHPLLPIADSRAGRVAGLCLSFGLLLALGGCSGKLDNQSILQERSQAHPGELFQSDVDRMATLAMRNNLASLYRLMHKLYLRNPREWRKSGAPDLATAERRIQQAIEHSQNLPELGGRRDIAALGYALGPDFHGDRVGAYIYALGSMLVTAHGGRTEFYLTDSFNAEFIHNAARNIEKAAWMLRNRTDALGRPLLLSDEISAQGQNLSYAVEFGKMTARLDLLTHMLEERYRRIGVNYAQGLLFMNLLPVQ</sequence>
<accession>A0A2T5PF63</accession>
<dbReference type="EMBL" id="QASN01000002">
    <property type="protein sequence ID" value="PTU76369.1"/>
    <property type="molecule type" value="Genomic_DNA"/>
</dbReference>
<name>A0A2T5PF63_9PSED</name>
<evidence type="ECO:0000313" key="1">
    <source>
        <dbReference type="EMBL" id="PTU76369.1"/>
    </source>
</evidence>
<protein>
    <submittedName>
        <fullName evidence="1">Uncharacterized protein</fullName>
    </submittedName>
</protein>
<dbReference type="AlphaFoldDB" id="A0A2T5PF63"/>
<organism evidence="1 2">
    <name type="scientific">Pseudomonas mangrovi</name>
    <dbReference type="NCBI Taxonomy" id="2161748"/>
    <lineage>
        <taxon>Bacteria</taxon>
        <taxon>Pseudomonadati</taxon>
        <taxon>Pseudomonadota</taxon>
        <taxon>Gammaproteobacteria</taxon>
        <taxon>Pseudomonadales</taxon>
        <taxon>Pseudomonadaceae</taxon>
        <taxon>Pseudomonas</taxon>
    </lineage>
</organism>